<evidence type="ECO:0000313" key="5">
    <source>
        <dbReference type="Proteomes" id="UP000789901"/>
    </source>
</evidence>
<feature type="transmembrane region" description="Helical" evidence="2">
    <location>
        <begin position="67"/>
        <end position="84"/>
    </location>
</feature>
<name>A0ABN7XBR1_GIGMA</name>
<organism evidence="4 5">
    <name type="scientific">Gigaspora margarita</name>
    <dbReference type="NCBI Taxonomy" id="4874"/>
    <lineage>
        <taxon>Eukaryota</taxon>
        <taxon>Fungi</taxon>
        <taxon>Fungi incertae sedis</taxon>
        <taxon>Mucoromycota</taxon>
        <taxon>Glomeromycotina</taxon>
        <taxon>Glomeromycetes</taxon>
        <taxon>Diversisporales</taxon>
        <taxon>Gigasporaceae</taxon>
        <taxon>Gigaspora</taxon>
    </lineage>
</organism>
<accession>A0ABN7XBR1</accession>
<evidence type="ECO:0000259" key="3">
    <source>
        <dbReference type="PROSITE" id="PS51767"/>
    </source>
</evidence>
<evidence type="ECO:0000256" key="2">
    <source>
        <dbReference type="SAM" id="Phobius"/>
    </source>
</evidence>
<dbReference type="Gene3D" id="2.40.70.10">
    <property type="entry name" value="Acid Proteases"/>
    <property type="match status" value="1"/>
</dbReference>
<feature type="non-terminal residue" evidence="4">
    <location>
        <position position="287"/>
    </location>
</feature>
<keyword evidence="5" id="KW-1185">Reference proteome</keyword>
<feature type="domain" description="Peptidase A1" evidence="3">
    <location>
        <begin position="151"/>
        <end position="287"/>
    </location>
</feature>
<comment type="caution">
    <text evidence="4">The sequence shown here is derived from an EMBL/GenBank/DDBJ whole genome shotgun (WGS) entry which is preliminary data.</text>
</comment>
<gene>
    <name evidence="4" type="ORF">GMARGA_LOCUS41470</name>
</gene>
<comment type="similarity">
    <text evidence="1">Belongs to the peptidase A1 family.</text>
</comment>
<sequence length="287" mass="32330">VNIIESPSVIFGSSEVFAAEIWLINESSKYYINGLSKSINIFAVNLQYLIMTIVSFKFYVRQLKRHRILLIIFIIFIIFWKYTINASINNINAQVYNIDRNWKRDAGELAATPITINTDMPAATSNIIPTFVPIANPLKLNLTFERSLMQWSFPIQVGTPLQTLKIAIDTTYNLLWMVSQLCMTPWGNACGNLTNFFNTSLSNTTKSEIETFTIKYIDSSELLGIWASDTIIINNQTFEQMQIGLPQNITGNANITISNINAGKLGLKAYENNQTMGIALSTKSEDL</sequence>
<feature type="transmembrane region" description="Helical" evidence="2">
    <location>
        <begin position="39"/>
        <end position="60"/>
    </location>
</feature>
<dbReference type="SUPFAM" id="SSF50630">
    <property type="entry name" value="Acid proteases"/>
    <property type="match status" value="1"/>
</dbReference>
<keyword evidence="2" id="KW-0812">Transmembrane</keyword>
<keyword evidence="2" id="KW-0472">Membrane</keyword>
<protein>
    <submittedName>
        <fullName evidence="4">2481_t:CDS:1</fullName>
    </submittedName>
</protein>
<dbReference type="PANTHER" id="PTHR47966">
    <property type="entry name" value="BETA-SITE APP-CLEAVING ENZYME, ISOFORM A-RELATED"/>
    <property type="match status" value="1"/>
</dbReference>
<dbReference type="Proteomes" id="UP000789901">
    <property type="component" value="Unassembled WGS sequence"/>
</dbReference>
<keyword evidence="2" id="KW-1133">Transmembrane helix</keyword>
<dbReference type="InterPro" id="IPR001461">
    <property type="entry name" value="Aspartic_peptidase_A1"/>
</dbReference>
<dbReference type="InterPro" id="IPR021109">
    <property type="entry name" value="Peptidase_aspartic_dom_sf"/>
</dbReference>
<dbReference type="PANTHER" id="PTHR47966:SF51">
    <property type="entry name" value="BETA-SITE APP-CLEAVING ENZYME, ISOFORM A-RELATED"/>
    <property type="match status" value="1"/>
</dbReference>
<feature type="non-terminal residue" evidence="4">
    <location>
        <position position="1"/>
    </location>
</feature>
<dbReference type="Pfam" id="PF00026">
    <property type="entry name" value="Asp"/>
    <property type="match status" value="1"/>
</dbReference>
<reference evidence="4 5" key="1">
    <citation type="submission" date="2021-06" db="EMBL/GenBank/DDBJ databases">
        <authorList>
            <person name="Kallberg Y."/>
            <person name="Tangrot J."/>
            <person name="Rosling A."/>
        </authorList>
    </citation>
    <scope>NUCLEOTIDE SEQUENCE [LARGE SCALE GENOMIC DNA]</scope>
    <source>
        <strain evidence="4 5">120-4 pot B 10/14</strain>
    </source>
</reference>
<evidence type="ECO:0000313" key="4">
    <source>
        <dbReference type="EMBL" id="CAG8852649.1"/>
    </source>
</evidence>
<dbReference type="InterPro" id="IPR033121">
    <property type="entry name" value="PEPTIDASE_A1"/>
</dbReference>
<dbReference type="PROSITE" id="PS51767">
    <property type="entry name" value="PEPTIDASE_A1"/>
    <property type="match status" value="1"/>
</dbReference>
<evidence type="ECO:0000256" key="1">
    <source>
        <dbReference type="ARBA" id="ARBA00007447"/>
    </source>
</evidence>
<proteinExistence type="inferred from homology"/>
<dbReference type="EMBL" id="CAJVQB010114713">
    <property type="protein sequence ID" value="CAG8852649.1"/>
    <property type="molecule type" value="Genomic_DNA"/>
</dbReference>